<feature type="region of interest" description="Disordered" evidence="1">
    <location>
        <begin position="56"/>
        <end position="75"/>
    </location>
</feature>
<dbReference type="EMBL" id="VIFK01000084">
    <property type="protein sequence ID" value="TQE99181.1"/>
    <property type="molecule type" value="Genomic_DNA"/>
</dbReference>
<evidence type="ECO:0000256" key="1">
    <source>
        <dbReference type="SAM" id="MobiDB-lite"/>
    </source>
</evidence>
<organism evidence="2 3">
    <name type="scientific">Spiribacter salinus</name>
    <dbReference type="NCBI Taxonomy" id="1335746"/>
    <lineage>
        <taxon>Bacteria</taxon>
        <taxon>Pseudomonadati</taxon>
        <taxon>Pseudomonadota</taxon>
        <taxon>Gammaproteobacteria</taxon>
        <taxon>Chromatiales</taxon>
        <taxon>Ectothiorhodospiraceae</taxon>
        <taxon>Spiribacter</taxon>
    </lineage>
</organism>
<comment type="caution">
    <text evidence="2">The sequence shown here is derived from an EMBL/GenBank/DDBJ whole genome shotgun (WGS) entry which is preliminary data.</text>
</comment>
<dbReference type="Proteomes" id="UP000315400">
    <property type="component" value="Unassembled WGS sequence"/>
</dbReference>
<feature type="compositionally biased region" description="Basic and acidic residues" evidence="1">
    <location>
        <begin position="58"/>
        <end position="75"/>
    </location>
</feature>
<name>A0A540VQZ7_9GAMM</name>
<sequence length="75" mass="8170">MSEASGMSLEQMLLDDNERMRAAGCKLAEAAIRVAREYDGIHRLLLAVSEWTQAIADEGGRPHGTGRTEPDEVGE</sequence>
<proteinExistence type="predicted"/>
<protein>
    <submittedName>
        <fullName evidence="2">Uncharacterized protein</fullName>
    </submittedName>
</protein>
<evidence type="ECO:0000313" key="3">
    <source>
        <dbReference type="Proteomes" id="UP000315400"/>
    </source>
</evidence>
<reference evidence="2 3" key="1">
    <citation type="submission" date="2019-06" db="EMBL/GenBank/DDBJ databases">
        <title>Metagenome assembled Genome of Spiribacter salinus SL48-SHIP from the microbial mat of Salt Lake 48 (Novosibirsk region, Russia).</title>
        <authorList>
            <person name="Shipova A."/>
            <person name="Rozanov A.S."/>
            <person name="Bryanskaya A.V."/>
            <person name="Peltek S.E."/>
        </authorList>
    </citation>
    <scope>NUCLEOTIDE SEQUENCE [LARGE SCALE GENOMIC DNA]</scope>
    <source>
        <strain evidence="2">SL48-SHIP-2</strain>
    </source>
</reference>
<dbReference type="AlphaFoldDB" id="A0A540VQZ7"/>
<accession>A0A540VQZ7</accession>
<gene>
    <name evidence="2" type="ORF">FKY71_09880</name>
</gene>
<evidence type="ECO:0000313" key="2">
    <source>
        <dbReference type="EMBL" id="TQE99181.1"/>
    </source>
</evidence>